<dbReference type="PANTHER" id="PTHR43654">
    <property type="entry name" value="GLUTAMATE 5-KINASE"/>
    <property type="match status" value="1"/>
</dbReference>
<feature type="binding site" evidence="8">
    <location>
        <position position="148"/>
    </location>
    <ligand>
        <name>substrate</name>
    </ligand>
</feature>
<comment type="similarity">
    <text evidence="8">Belongs to the glutamate 5-kinase family.</text>
</comment>
<dbReference type="SUPFAM" id="SSF53633">
    <property type="entry name" value="Carbamate kinase-like"/>
    <property type="match status" value="1"/>
</dbReference>
<feature type="binding site" evidence="8">
    <location>
        <position position="136"/>
    </location>
    <ligand>
        <name>substrate</name>
    </ligand>
</feature>
<dbReference type="InterPro" id="IPR001057">
    <property type="entry name" value="Glu/AcGlu_kinase"/>
</dbReference>
<accession>A0A1T4MZS6</accession>
<dbReference type="AlphaFoldDB" id="A0A1T4MZS6"/>
<comment type="pathway">
    <text evidence="8">Amino-acid biosynthesis; L-proline biosynthesis; L-glutamate 5-semialdehyde from L-glutamate: step 1/2.</text>
</comment>
<evidence type="ECO:0000256" key="8">
    <source>
        <dbReference type="HAMAP-Rule" id="MF_00456"/>
    </source>
</evidence>
<dbReference type="OrthoDB" id="9804434at2"/>
<dbReference type="PIRSF" id="PIRSF000729">
    <property type="entry name" value="GK"/>
    <property type="match status" value="1"/>
</dbReference>
<evidence type="ECO:0000256" key="3">
    <source>
        <dbReference type="ARBA" id="ARBA00022650"/>
    </source>
</evidence>
<keyword evidence="11" id="KW-1185">Reference proteome</keyword>
<name>A0A1T4MZS6_9FIRM</name>
<feature type="domain" description="Aspartate/glutamate/uridylate kinase" evidence="9">
    <location>
        <begin position="4"/>
        <end position="233"/>
    </location>
</feature>
<dbReference type="InterPro" id="IPR041739">
    <property type="entry name" value="G5K_ProB"/>
</dbReference>
<comment type="caution">
    <text evidence="8">Lacks conserved residue(s) required for the propagation of feature annotation.</text>
</comment>
<protein>
    <recommendedName>
        <fullName evidence="8">Glutamate 5-kinase</fullName>
        <ecNumber evidence="8">2.7.2.11</ecNumber>
    </recommendedName>
    <alternativeName>
        <fullName evidence="8">Gamma-glutamyl kinase</fullName>
        <shortName evidence="8">GK</shortName>
    </alternativeName>
</protein>
<keyword evidence="7 8" id="KW-0067">ATP-binding</keyword>
<keyword evidence="1 8" id="KW-0963">Cytoplasm</keyword>
<dbReference type="CDD" id="cd04242">
    <property type="entry name" value="AAK_G5K_ProB"/>
    <property type="match status" value="1"/>
</dbReference>
<feature type="binding site" evidence="8">
    <location>
        <begin position="168"/>
        <end position="169"/>
    </location>
    <ligand>
        <name>ATP</name>
        <dbReference type="ChEBI" id="CHEBI:30616"/>
    </ligand>
</feature>
<organism evidence="10 11">
    <name type="scientific">Eubacterium coprostanoligenes</name>
    <dbReference type="NCBI Taxonomy" id="290054"/>
    <lineage>
        <taxon>Bacteria</taxon>
        <taxon>Bacillati</taxon>
        <taxon>Bacillota</taxon>
        <taxon>Clostridia</taxon>
        <taxon>Eubacteriales</taxon>
        <taxon>Eubacteriaceae</taxon>
        <taxon>Eubacterium</taxon>
    </lineage>
</organism>
<evidence type="ECO:0000256" key="2">
    <source>
        <dbReference type="ARBA" id="ARBA00022605"/>
    </source>
</evidence>
<dbReference type="GO" id="GO:0055129">
    <property type="term" value="P:L-proline biosynthetic process"/>
    <property type="evidence" value="ECO:0007669"/>
    <property type="project" value="UniProtKB-UniRule"/>
</dbReference>
<dbReference type="STRING" id="290054.SAMN02745114_01438"/>
<dbReference type="GO" id="GO:0005524">
    <property type="term" value="F:ATP binding"/>
    <property type="evidence" value="ECO:0007669"/>
    <property type="project" value="UniProtKB-KW"/>
</dbReference>
<proteinExistence type="inferred from homology"/>
<comment type="catalytic activity">
    <reaction evidence="8">
        <text>L-glutamate + ATP = L-glutamyl 5-phosphate + ADP</text>
        <dbReference type="Rhea" id="RHEA:14877"/>
        <dbReference type="ChEBI" id="CHEBI:29985"/>
        <dbReference type="ChEBI" id="CHEBI:30616"/>
        <dbReference type="ChEBI" id="CHEBI:58274"/>
        <dbReference type="ChEBI" id="CHEBI:456216"/>
        <dbReference type="EC" id="2.7.2.11"/>
    </reaction>
</comment>
<dbReference type="InterPro" id="IPR011529">
    <property type="entry name" value="Glu_5kinase"/>
</dbReference>
<keyword evidence="3 8" id="KW-0641">Proline biosynthesis</keyword>
<feature type="binding site" evidence="8">
    <location>
        <position position="9"/>
    </location>
    <ligand>
        <name>ATP</name>
        <dbReference type="ChEBI" id="CHEBI:30616"/>
    </ligand>
</feature>
<keyword evidence="5 8" id="KW-0547">Nucleotide-binding</keyword>
<dbReference type="NCBIfam" id="TIGR01027">
    <property type="entry name" value="proB"/>
    <property type="match status" value="1"/>
</dbReference>
<evidence type="ECO:0000313" key="10">
    <source>
        <dbReference type="EMBL" id="SJZ72492.1"/>
    </source>
</evidence>
<feature type="binding site" evidence="8">
    <location>
        <position position="49"/>
    </location>
    <ligand>
        <name>substrate</name>
    </ligand>
</feature>
<dbReference type="UniPathway" id="UPA00098">
    <property type="reaction ID" value="UER00359"/>
</dbReference>
<sequence>MQKKRIVVKVGTSTLTHKTGKTNIQKIGELVSVLADLHNMGHEVILVSSGAIGIGTARLGLHKKPQSIKGRQAAAAVGQGELMFLYDKFFGEYDVIVSQLLFTYDALENKENKMHLTNTFNQLIEYGVIPVVNENDSVSIEELLNGDNDCLSATVAELIDADLLVMLTDTDGLYDSNPSENPDAKLIPVVKEITPEIEAVAGGAGEKGTGGFATKVKAAKIANGAGIPVVVMNGITPKKIYNVLDGESVGTRFLPN</sequence>
<dbReference type="PANTHER" id="PTHR43654:SF1">
    <property type="entry name" value="ISOPENTENYL PHOSPHATE KINASE"/>
    <property type="match status" value="1"/>
</dbReference>
<comment type="function">
    <text evidence="8">Catalyzes the transfer of a phosphate group to glutamate to form L-glutamate 5-phosphate.</text>
</comment>
<dbReference type="PRINTS" id="PR00474">
    <property type="entry name" value="GLU5KINASE"/>
</dbReference>
<dbReference type="Pfam" id="PF00696">
    <property type="entry name" value="AA_kinase"/>
    <property type="match status" value="1"/>
</dbReference>
<comment type="subcellular location">
    <subcellularLocation>
        <location evidence="8">Cytoplasm</location>
    </subcellularLocation>
</comment>
<keyword evidence="6 8" id="KW-0418">Kinase</keyword>
<evidence type="ECO:0000259" key="9">
    <source>
        <dbReference type="Pfam" id="PF00696"/>
    </source>
</evidence>
<dbReference type="InterPro" id="IPR005715">
    <property type="entry name" value="Glu_5kinase/COase_Synthase"/>
</dbReference>
<evidence type="ECO:0000256" key="5">
    <source>
        <dbReference type="ARBA" id="ARBA00022741"/>
    </source>
</evidence>
<dbReference type="Gene3D" id="3.40.1160.10">
    <property type="entry name" value="Acetylglutamate kinase-like"/>
    <property type="match status" value="1"/>
</dbReference>
<reference evidence="10 11" key="1">
    <citation type="submission" date="2017-02" db="EMBL/GenBank/DDBJ databases">
        <authorList>
            <person name="Peterson S.W."/>
        </authorList>
    </citation>
    <scope>NUCLEOTIDE SEQUENCE [LARGE SCALE GENOMIC DNA]</scope>
    <source>
        <strain evidence="10 11">ATCC 51222</strain>
    </source>
</reference>
<dbReference type="InterPro" id="IPR001048">
    <property type="entry name" value="Asp/Glu/Uridylate_kinase"/>
</dbReference>
<evidence type="ECO:0000256" key="6">
    <source>
        <dbReference type="ARBA" id="ARBA00022777"/>
    </source>
</evidence>
<dbReference type="InterPro" id="IPR036393">
    <property type="entry name" value="AceGlu_kinase-like_sf"/>
</dbReference>
<evidence type="ECO:0000256" key="4">
    <source>
        <dbReference type="ARBA" id="ARBA00022679"/>
    </source>
</evidence>
<dbReference type="HAMAP" id="MF_00456">
    <property type="entry name" value="ProB"/>
    <property type="match status" value="1"/>
</dbReference>
<dbReference type="GO" id="GO:0005829">
    <property type="term" value="C:cytosol"/>
    <property type="evidence" value="ECO:0007669"/>
    <property type="project" value="TreeGrafter"/>
</dbReference>
<dbReference type="Proteomes" id="UP000190657">
    <property type="component" value="Unassembled WGS sequence"/>
</dbReference>
<keyword evidence="2 8" id="KW-0028">Amino-acid biosynthesis</keyword>
<keyword evidence="4 8" id="KW-0808">Transferase</keyword>
<evidence type="ECO:0000256" key="7">
    <source>
        <dbReference type="ARBA" id="ARBA00022840"/>
    </source>
</evidence>
<gene>
    <name evidence="8" type="primary">proB</name>
    <name evidence="10" type="ORF">SAMN02745114_01438</name>
</gene>
<dbReference type="EC" id="2.7.2.11" evidence="8"/>
<dbReference type="GO" id="GO:0004349">
    <property type="term" value="F:glutamate 5-kinase activity"/>
    <property type="evidence" value="ECO:0007669"/>
    <property type="project" value="UniProtKB-UniRule"/>
</dbReference>
<dbReference type="RefSeq" id="WP_078768898.1">
    <property type="nucleotide sequence ID" value="NZ_FUWW01000017.1"/>
</dbReference>
<evidence type="ECO:0000313" key="11">
    <source>
        <dbReference type="Proteomes" id="UP000190657"/>
    </source>
</evidence>
<dbReference type="FunFam" id="3.40.1160.10:FF:000018">
    <property type="entry name" value="Glutamate 5-kinase"/>
    <property type="match status" value="1"/>
</dbReference>
<dbReference type="EMBL" id="FUWW01000017">
    <property type="protein sequence ID" value="SJZ72492.1"/>
    <property type="molecule type" value="Genomic_DNA"/>
</dbReference>
<evidence type="ECO:0000256" key="1">
    <source>
        <dbReference type="ARBA" id="ARBA00022490"/>
    </source>
</evidence>